<dbReference type="InterPro" id="IPR048793">
    <property type="entry name" value="CapR_dom"/>
</dbReference>
<dbReference type="Proteomes" id="UP000246806">
    <property type="component" value="Genome"/>
</dbReference>
<dbReference type="Pfam" id="PF21817">
    <property type="entry name" value="CapR"/>
    <property type="match status" value="1"/>
</dbReference>
<evidence type="ECO:0000313" key="3">
    <source>
        <dbReference type="Proteomes" id="UP000246806"/>
    </source>
</evidence>
<protein>
    <submittedName>
        <fullName evidence="2">Putative HNH nuclease</fullName>
    </submittedName>
</protein>
<dbReference type="InterPro" id="IPR003615">
    <property type="entry name" value="HNH_nuc"/>
</dbReference>
<evidence type="ECO:0000313" key="2">
    <source>
        <dbReference type="EMBL" id="AQN32476.1"/>
    </source>
</evidence>
<name>A0A2S0CSP9_9CAUD</name>
<dbReference type="CDD" id="cd00085">
    <property type="entry name" value="HNHc"/>
    <property type="match status" value="1"/>
</dbReference>
<feature type="domain" description="CapR homology" evidence="1">
    <location>
        <begin position="10"/>
        <end position="61"/>
    </location>
</feature>
<reference evidence="2 3" key="1">
    <citation type="submission" date="2016-10" db="EMBL/GenBank/DDBJ databases">
        <title>Complete Genome Sequence of Bacillus Phage BCP12.</title>
        <authorList>
            <person name="Ghosh K."/>
            <person name="Kim K.-P."/>
        </authorList>
    </citation>
    <scope>NUCLEOTIDE SEQUENCE [LARGE SCALE GENOMIC DNA]</scope>
</reference>
<sequence>MAITYEEVRQAFTDRGYTLLATEYKNARTKMEYKCSKHPQDRQHVTWDKFKNRGQGCKYCAIDARRDKYKLPFETVKKAFEDKGYILLEDNYINNSTHMRYICPKHPDKEQKIVYNSLKQGNGCKFCGIESGVKNRVAQGHPWSARGEKHYRWNDKLTDEDREANKSRHGLPGYMPWIRSVFKKDNYTCQKCNARGVGLEAHHKDGWSWCEERRFDVTNGATLCIECHKDFHDKYGYGDNTEQQYKEWVK</sequence>
<organism evidence="2 3">
    <name type="scientific">Bacillus phage BCP12</name>
    <dbReference type="NCBI Taxonomy" id="1913122"/>
    <lineage>
        <taxon>Viruses</taxon>
        <taxon>Duplodnaviria</taxon>
        <taxon>Heunggongvirae</taxon>
        <taxon>Uroviricota</taxon>
        <taxon>Caudoviricetes</taxon>
        <taxon>Herelleviridae</taxon>
        <taxon>Bastillevirinae</taxon>
        <taxon>Tsarbombavirus</taxon>
        <taxon>Tsarbombavirus BCP78</taxon>
    </lineage>
</organism>
<proteinExistence type="predicted"/>
<accession>A0A2S0CSP9</accession>
<dbReference type="EMBL" id="KX987999">
    <property type="protein sequence ID" value="AQN32476.1"/>
    <property type="molecule type" value="Genomic_DNA"/>
</dbReference>
<gene>
    <name evidence="2" type="ORF">BCP12_055</name>
</gene>
<evidence type="ECO:0000259" key="1">
    <source>
        <dbReference type="Pfam" id="PF21817"/>
    </source>
</evidence>